<dbReference type="PRINTS" id="PR00472">
    <property type="entry name" value="CASNKINASEII"/>
</dbReference>
<dbReference type="PANTHER" id="PTHR11740:SF0">
    <property type="entry name" value="CASEIN KINASE II SUBUNIT BETA"/>
    <property type="match status" value="1"/>
</dbReference>
<feature type="region of interest" description="Disordered" evidence="3">
    <location>
        <begin position="242"/>
        <end position="277"/>
    </location>
</feature>
<evidence type="ECO:0000256" key="2">
    <source>
        <dbReference type="RuleBase" id="RU361268"/>
    </source>
</evidence>
<gene>
    <name evidence="4" type="primary">g1370</name>
    <name evidence="4" type="ORF">VP750_LOCUS1182</name>
</gene>
<reference evidence="4 5" key="1">
    <citation type="submission" date="2024-06" db="EMBL/GenBank/DDBJ databases">
        <authorList>
            <person name="Kraege A."/>
            <person name="Thomma B."/>
        </authorList>
    </citation>
    <scope>NUCLEOTIDE SEQUENCE [LARGE SCALE GENOMIC DNA]</scope>
</reference>
<dbReference type="PROSITE" id="PS01101">
    <property type="entry name" value="CK2_BETA"/>
    <property type="match status" value="1"/>
</dbReference>
<organism evidence="4 5">
    <name type="scientific">Coccomyxa viridis</name>
    <dbReference type="NCBI Taxonomy" id="1274662"/>
    <lineage>
        <taxon>Eukaryota</taxon>
        <taxon>Viridiplantae</taxon>
        <taxon>Chlorophyta</taxon>
        <taxon>core chlorophytes</taxon>
        <taxon>Trebouxiophyceae</taxon>
        <taxon>Trebouxiophyceae incertae sedis</taxon>
        <taxon>Coccomyxaceae</taxon>
        <taxon>Coccomyxa</taxon>
    </lineage>
</organism>
<comment type="caution">
    <text evidence="4">The sequence shown here is derived from an EMBL/GenBank/DDBJ whole genome shotgun (WGS) entry which is preliminary data.</text>
</comment>
<name>A0ABP1FN44_9CHLO</name>
<dbReference type="InterPro" id="IPR016149">
    <property type="entry name" value="Casein_kin_II_reg-sub_N"/>
</dbReference>
<proteinExistence type="inferred from homology"/>
<sequence length="277" mass="31032">MSNQAYQEELVSETDSSSSDEATGSEDEVAAWIGWFCSLKGNEFFCEVDEEFIQDDFNLSGLSSQVSYYDYALDLILDADSPSTEILTDEQHELVESAAETLYGLIHVRYILTSRGMNAMYEKYKACEFGRCPRVLCNGQPCLPVGTCDVPRQSTVKIFCPKCQDIYYPRSKYQGNVDGAFFGTTFPHLLLMTYPSVRPQRPPEQYVPRVFGFKLHSSALAVIEGQPSGLQTNHVAGAAAAASNRNCTQRDQHMQQARKREDESGPSQSKSNQRRHT</sequence>
<dbReference type="InterPro" id="IPR035991">
    <property type="entry name" value="Casein_kinase_II_beta-like"/>
</dbReference>
<comment type="similarity">
    <text evidence="1 2">Belongs to the casein kinase 2 subunit beta family.</text>
</comment>
<dbReference type="PANTHER" id="PTHR11740">
    <property type="entry name" value="CASEIN KINASE II SUBUNIT BETA"/>
    <property type="match status" value="1"/>
</dbReference>
<protein>
    <recommendedName>
        <fullName evidence="2">Casein kinase II subunit beta</fullName>
        <shortName evidence="2">CK II beta</shortName>
    </recommendedName>
</protein>
<dbReference type="Gene3D" id="1.10.1820.10">
    <property type="entry name" value="protein kinase ck2 holoenzyme, chain C, domain 1"/>
    <property type="match status" value="1"/>
</dbReference>
<dbReference type="Pfam" id="PF01214">
    <property type="entry name" value="CK_II_beta"/>
    <property type="match status" value="1"/>
</dbReference>
<dbReference type="Proteomes" id="UP001497392">
    <property type="component" value="Unassembled WGS sequence"/>
</dbReference>
<feature type="compositionally biased region" description="Low complexity" evidence="3">
    <location>
        <begin position="13"/>
        <end position="22"/>
    </location>
</feature>
<dbReference type="SMART" id="SM01085">
    <property type="entry name" value="CK_II_beta"/>
    <property type="match status" value="1"/>
</dbReference>
<evidence type="ECO:0000256" key="3">
    <source>
        <dbReference type="SAM" id="MobiDB-lite"/>
    </source>
</evidence>
<feature type="region of interest" description="Disordered" evidence="3">
    <location>
        <begin position="1"/>
        <end position="23"/>
    </location>
</feature>
<feature type="compositionally biased region" description="Basic and acidic residues" evidence="3">
    <location>
        <begin position="248"/>
        <end position="263"/>
    </location>
</feature>
<keyword evidence="5" id="KW-1185">Reference proteome</keyword>
<dbReference type="InterPro" id="IPR000704">
    <property type="entry name" value="Casein_kinase_II_reg-sub"/>
</dbReference>
<evidence type="ECO:0000313" key="4">
    <source>
        <dbReference type="EMBL" id="CAL5219523.1"/>
    </source>
</evidence>
<evidence type="ECO:0000313" key="5">
    <source>
        <dbReference type="Proteomes" id="UP001497392"/>
    </source>
</evidence>
<comment type="function">
    <text evidence="2">Plays a complex role in regulating the basal catalytic activity of the alpha subunit.</text>
</comment>
<dbReference type="Gene3D" id="2.20.25.20">
    <property type="match status" value="1"/>
</dbReference>
<dbReference type="SUPFAM" id="SSF57798">
    <property type="entry name" value="Casein kinase II beta subunit"/>
    <property type="match status" value="1"/>
</dbReference>
<dbReference type="EMBL" id="CAXHTA020000002">
    <property type="protein sequence ID" value="CAL5219523.1"/>
    <property type="molecule type" value="Genomic_DNA"/>
</dbReference>
<comment type="subunit">
    <text evidence="2">Tetramer of two alpha and two beta subunits.</text>
</comment>
<accession>A0ABP1FN44</accession>
<evidence type="ECO:0000256" key="1">
    <source>
        <dbReference type="ARBA" id="ARBA00006941"/>
    </source>
</evidence>